<dbReference type="EMBL" id="JBGQQK010000005">
    <property type="protein sequence ID" value="MFL2102191.1"/>
    <property type="molecule type" value="Genomic_DNA"/>
</dbReference>
<reference evidence="10 11" key="1">
    <citation type="submission" date="2024-08" db="EMBL/GenBank/DDBJ databases">
        <authorList>
            <person name="Arias E."/>
        </authorList>
    </citation>
    <scope>NUCLEOTIDE SEQUENCE [LARGE SCALE GENOMIC DNA]</scope>
    <source>
        <strain evidence="10 11">FAM 24106</strain>
    </source>
</reference>
<evidence type="ECO:0000313" key="11">
    <source>
        <dbReference type="Proteomes" id="UP001625374"/>
    </source>
</evidence>
<evidence type="ECO:0000256" key="1">
    <source>
        <dbReference type="ARBA" id="ARBA00009427"/>
    </source>
</evidence>
<evidence type="ECO:0000313" key="10">
    <source>
        <dbReference type="EMBL" id="MFL2102191.1"/>
    </source>
</evidence>
<dbReference type="Proteomes" id="UP001625374">
    <property type="component" value="Unassembled WGS sequence"/>
</dbReference>
<proteinExistence type="inferred from homology"/>
<evidence type="ECO:0000256" key="2">
    <source>
        <dbReference type="ARBA" id="ARBA00022679"/>
    </source>
</evidence>
<evidence type="ECO:0000256" key="7">
    <source>
        <dbReference type="ARBA" id="ARBA00048478"/>
    </source>
</evidence>
<dbReference type="SUPFAM" id="SSF52540">
    <property type="entry name" value="P-loop containing nucleoside triphosphate hydrolases"/>
    <property type="match status" value="1"/>
</dbReference>
<dbReference type="GO" id="GO:0016301">
    <property type="term" value="F:kinase activity"/>
    <property type="evidence" value="ECO:0007669"/>
    <property type="project" value="UniProtKB-KW"/>
</dbReference>
<keyword evidence="3 8" id="KW-0547">Nucleotide-binding</keyword>
<organism evidence="10 11">
    <name type="scientific">Marinilactibacillus psychrotolerans</name>
    <dbReference type="NCBI Taxonomy" id="191770"/>
    <lineage>
        <taxon>Bacteria</taxon>
        <taxon>Bacillati</taxon>
        <taxon>Bacillota</taxon>
        <taxon>Bacilli</taxon>
        <taxon>Lactobacillales</taxon>
        <taxon>Carnobacteriaceae</taxon>
        <taxon>Marinilactibacillus</taxon>
    </lineage>
</organism>
<keyword evidence="2 8" id="KW-0808">Transferase</keyword>
<dbReference type="PANTHER" id="PTHR21299:SF2">
    <property type="entry name" value="CYTIDYLATE KINASE"/>
    <property type="match status" value="1"/>
</dbReference>
<accession>A0ABW8UGY3</accession>
<comment type="similarity">
    <text evidence="1 8">Belongs to the cytidylate kinase family. Type 1 subfamily.</text>
</comment>
<dbReference type="EC" id="2.7.4.25" evidence="8"/>
<comment type="caution">
    <text evidence="10">The sequence shown here is derived from an EMBL/GenBank/DDBJ whole genome shotgun (WGS) entry which is preliminary data.</text>
</comment>
<keyword evidence="4 8" id="KW-0418">Kinase</keyword>
<dbReference type="InterPro" id="IPR027417">
    <property type="entry name" value="P-loop_NTPase"/>
</dbReference>
<sequence>MEDKQLIIAIDGPASSGKSTVAKRIADQLNLIYVDSGAMYRTITYVAIKEHIDLTDEKKIVNALERVSIEFERTEEGQSVFCNNKEVTDDIRQNDVTNAVSIVAAHPLVREVLVDRQRKIAMKQNVIMDGRDIGTVVLPDASVKIFLVASVDERAERRYKENRQKGIKSDLTKLKQEISERDYKDSTRKVSPLRKADDAFEIDTTALSIDEVAEQIKKNIFEKYPKLRK</sequence>
<evidence type="ECO:0000256" key="3">
    <source>
        <dbReference type="ARBA" id="ARBA00022741"/>
    </source>
</evidence>
<feature type="binding site" evidence="8">
    <location>
        <begin position="12"/>
        <end position="20"/>
    </location>
    <ligand>
        <name>ATP</name>
        <dbReference type="ChEBI" id="CHEBI:30616"/>
    </ligand>
</feature>
<keyword evidence="8" id="KW-0963">Cytoplasm</keyword>
<dbReference type="PANTHER" id="PTHR21299">
    <property type="entry name" value="CYTIDYLATE KINASE/PANTOATE-BETA-ALANINE LIGASE"/>
    <property type="match status" value="1"/>
</dbReference>
<keyword evidence="5 8" id="KW-0067">ATP-binding</keyword>
<dbReference type="Pfam" id="PF02224">
    <property type="entry name" value="Cytidylate_kin"/>
    <property type="match status" value="1"/>
</dbReference>
<dbReference type="Gene3D" id="3.40.50.300">
    <property type="entry name" value="P-loop containing nucleotide triphosphate hydrolases"/>
    <property type="match status" value="1"/>
</dbReference>
<dbReference type="NCBIfam" id="TIGR00017">
    <property type="entry name" value="cmk"/>
    <property type="match status" value="1"/>
</dbReference>
<feature type="domain" description="Cytidylate kinase" evidence="9">
    <location>
        <begin position="8"/>
        <end position="220"/>
    </location>
</feature>
<protein>
    <recommendedName>
        <fullName evidence="8">Cytidylate kinase</fullName>
        <shortName evidence="8">CK</shortName>
        <ecNumber evidence="8">2.7.4.25</ecNumber>
    </recommendedName>
    <alternativeName>
        <fullName evidence="8">Cytidine monophosphate kinase</fullName>
        <shortName evidence="8">CMP kinase</shortName>
    </alternativeName>
</protein>
<dbReference type="RefSeq" id="WP_407142002.1">
    <property type="nucleotide sequence ID" value="NZ_JBGQQI010000004.1"/>
</dbReference>
<evidence type="ECO:0000256" key="5">
    <source>
        <dbReference type="ARBA" id="ARBA00022840"/>
    </source>
</evidence>
<evidence type="ECO:0000256" key="6">
    <source>
        <dbReference type="ARBA" id="ARBA00047615"/>
    </source>
</evidence>
<comment type="catalytic activity">
    <reaction evidence="6 8">
        <text>dCMP + ATP = dCDP + ADP</text>
        <dbReference type="Rhea" id="RHEA:25094"/>
        <dbReference type="ChEBI" id="CHEBI:30616"/>
        <dbReference type="ChEBI" id="CHEBI:57566"/>
        <dbReference type="ChEBI" id="CHEBI:58593"/>
        <dbReference type="ChEBI" id="CHEBI:456216"/>
        <dbReference type="EC" id="2.7.4.25"/>
    </reaction>
</comment>
<evidence type="ECO:0000259" key="9">
    <source>
        <dbReference type="Pfam" id="PF02224"/>
    </source>
</evidence>
<keyword evidence="11" id="KW-1185">Reference proteome</keyword>
<comment type="catalytic activity">
    <reaction evidence="7 8">
        <text>CMP + ATP = CDP + ADP</text>
        <dbReference type="Rhea" id="RHEA:11600"/>
        <dbReference type="ChEBI" id="CHEBI:30616"/>
        <dbReference type="ChEBI" id="CHEBI:58069"/>
        <dbReference type="ChEBI" id="CHEBI:60377"/>
        <dbReference type="ChEBI" id="CHEBI:456216"/>
        <dbReference type="EC" id="2.7.4.25"/>
    </reaction>
</comment>
<evidence type="ECO:0000256" key="8">
    <source>
        <dbReference type="HAMAP-Rule" id="MF_00238"/>
    </source>
</evidence>
<evidence type="ECO:0000256" key="4">
    <source>
        <dbReference type="ARBA" id="ARBA00022777"/>
    </source>
</evidence>
<dbReference type="CDD" id="cd02020">
    <property type="entry name" value="CMPK"/>
    <property type="match status" value="1"/>
</dbReference>
<dbReference type="InterPro" id="IPR011994">
    <property type="entry name" value="Cytidylate_kinase_dom"/>
</dbReference>
<gene>
    <name evidence="8 10" type="primary">cmk</name>
    <name evidence="10" type="ORF">ACEN37_02885</name>
</gene>
<name>A0ABW8UGY3_9LACT</name>
<dbReference type="HAMAP" id="MF_00238">
    <property type="entry name" value="Cytidyl_kinase_type1"/>
    <property type="match status" value="1"/>
</dbReference>
<comment type="subcellular location">
    <subcellularLocation>
        <location evidence="8">Cytoplasm</location>
    </subcellularLocation>
</comment>
<dbReference type="InterPro" id="IPR003136">
    <property type="entry name" value="Cytidylate_kin"/>
</dbReference>